<dbReference type="RefSeq" id="WP_152726440.1">
    <property type="nucleotide sequence ID" value="NZ_CP059275.1"/>
</dbReference>
<organism evidence="1 2">
    <name type="scientific">Limosilactobacillus reuteri</name>
    <name type="common">Lactobacillus reuteri</name>
    <dbReference type="NCBI Taxonomy" id="1598"/>
    <lineage>
        <taxon>Bacteria</taxon>
        <taxon>Bacillati</taxon>
        <taxon>Bacillota</taxon>
        <taxon>Bacilli</taxon>
        <taxon>Lactobacillales</taxon>
        <taxon>Lactobacillaceae</taxon>
        <taxon>Limosilactobacillus</taxon>
    </lineage>
</organism>
<proteinExistence type="predicted"/>
<protein>
    <submittedName>
        <fullName evidence="1">Uncharacterized protein</fullName>
    </submittedName>
</protein>
<evidence type="ECO:0000313" key="2">
    <source>
        <dbReference type="Proteomes" id="UP000510868"/>
    </source>
</evidence>
<dbReference type="Proteomes" id="UP000510868">
    <property type="component" value="Chromosome"/>
</dbReference>
<dbReference type="EMBL" id="CP059275">
    <property type="protein sequence ID" value="QLQ61797.1"/>
    <property type="molecule type" value="Genomic_DNA"/>
</dbReference>
<gene>
    <name evidence="1" type="ORF">HHK02_00215</name>
</gene>
<reference evidence="1 2" key="1">
    <citation type="submission" date="2020-07" db="EMBL/GenBank/DDBJ databases">
        <title>Genome sequence of Lactobacillus reuteri CNEI-KCA3 isolated from the faeces of a reared-broiler chicken, South-East Nigeria, reveals presence of CRISPR arrays.</title>
        <authorList>
            <person name="Anukam K.C."/>
            <person name="Ibezim C.N."/>
            <person name="BeecK W.V."/>
            <person name="Allonsius C."/>
            <person name="Broek M.D."/>
            <person name="Tuyaerts I."/>
            <person name="Attama A."/>
            <person name="Esimone C.O."/>
            <person name="Lebeer S."/>
        </authorList>
    </citation>
    <scope>NUCLEOTIDE SEQUENCE [LARGE SCALE GENOMIC DNA]</scope>
    <source>
        <strain evidence="1 2">CNEI-KCA3</strain>
    </source>
</reference>
<name>A0A7L6BHW3_LIMRT</name>
<evidence type="ECO:0000313" key="1">
    <source>
        <dbReference type="EMBL" id="QLQ61797.1"/>
    </source>
</evidence>
<accession>A0A7L6BHW3</accession>
<sequence length="106" mass="12477">MAEIIKEDFSKQKCGVCHKRFATKWCDYVIQYPESSTFVCGRTSFQDFLSAQRQITCDCALCDECAKNHGLIDFCPYHEKIVKHEKIDTPDYVVKSRVETWRRENE</sequence>
<dbReference type="AlphaFoldDB" id="A0A7L6BHW3"/>